<organism evidence="2 3">
    <name type="scientific">Lupinus albus</name>
    <name type="common">White lupine</name>
    <name type="synonym">Lupinus termis</name>
    <dbReference type="NCBI Taxonomy" id="3870"/>
    <lineage>
        <taxon>Eukaryota</taxon>
        <taxon>Viridiplantae</taxon>
        <taxon>Streptophyta</taxon>
        <taxon>Embryophyta</taxon>
        <taxon>Tracheophyta</taxon>
        <taxon>Spermatophyta</taxon>
        <taxon>Magnoliopsida</taxon>
        <taxon>eudicotyledons</taxon>
        <taxon>Gunneridae</taxon>
        <taxon>Pentapetalae</taxon>
        <taxon>rosids</taxon>
        <taxon>fabids</taxon>
        <taxon>Fabales</taxon>
        <taxon>Fabaceae</taxon>
        <taxon>Papilionoideae</taxon>
        <taxon>50 kb inversion clade</taxon>
        <taxon>genistoids sensu lato</taxon>
        <taxon>core genistoids</taxon>
        <taxon>Genisteae</taxon>
        <taxon>Lupinus</taxon>
    </lineage>
</organism>
<protein>
    <submittedName>
        <fullName evidence="2">Uncharacterized protein</fullName>
    </submittedName>
</protein>
<evidence type="ECO:0000256" key="1">
    <source>
        <dbReference type="SAM" id="MobiDB-lite"/>
    </source>
</evidence>
<proteinExistence type="predicted"/>
<dbReference type="EMBL" id="WOCE01000007">
    <property type="protein sequence ID" value="KAE9610837.1"/>
    <property type="molecule type" value="Genomic_DNA"/>
</dbReference>
<name>A0A6A4QA69_LUPAL</name>
<gene>
    <name evidence="2" type="ORF">Lalb_Chr07g0190951</name>
</gene>
<feature type="region of interest" description="Disordered" evidence="1">
    <location>
        <begin position="32"/>
        <end position="63"/>
    </location>
</feature>
<comment type="caution">
    <text evidence="2">The sequence shown here is derived from an EMBL/GenBank/DDBJ whole genome shotgun (WGS) entry which is preliminary data.</text>
</comment>
<keyword evidence="3" id="KW-1185">Reference proteome</keyword>
<dbReference type="AlphaFoldDB" id="A0A6A4QA69"/>
<dbReference type="Proteomes" id="UP000447434">
    <property type="component" value="Chromosome 7"/>
</dbReference>
<evidence type="ECO:0000313" key="2">
    <source>
        <dbReference type="EMBL" id="KAE9610837.1"/>
    </source>
</evidence>
<evidence type="ECO:0000313" key="3">
    <source>
        <dbReference type="Proteomes" id="UP000447434"/>
    </source>
</evidence>
<dbReference type="OrthoDB" id="1432277at2759"/>
<accession>A0A6A4QA69</accession>
<sequence length="76" mass="8252">MNNDVYKIDIPNGYGNVSASLNVTNLSPFETCNEDLDSKSNSVQEGEDDSNPPRVINLDDLKGLGGPITRVRTKKA</sequence>
<reference evidence="3" key="1">
    <citation type="journal article" date="2020" name="Nat. Commun.">
        <title>Genome sequence of the cluster root forming white lupin.</title>
        <authorList>
            <person name="Hufnagel B."/>
            <person name="Marques A."/>
            <person name="Soriano A."/>
            <person name="Marques L."/>
            <person name="Divol F."/>
            <person name="Doumas P."/>
            <person name="Sallet E."/>
            <person name="Mancinotti D."/>
            <person name="Carrere S."/>
            <person name="Marande W."/>
            <person name="Arribat S."/>
            <person name="Keller J."/>
            <person name="Huneau C."/>
            <person name="Blein T."/>
            <person name="Aime D."/>
            <person name="Laguerre M."/>
            <person name="Taylor J."/>
            <person name="Schubert V."/>
            <person name="Nelson M."/>
            <person name="Geu-Flores F."/>
            <person name="Crespi M."/>
            <person name="Gallardo-Guerrero K."/>
            <person name="Delaux P.-M."/>
            <person name="Salse J."/>
            <person name="Berges H."/>
            <person name="Guyot R."/>
            <person name="Gouzy J."/>
            <person name="Peret B."/>
        </authorList>
    </citation>
    <scope>NUCLEOTIDE SEQUENCE [LARGE SCALE GENOMIC DNA]</scope>
    <source>
        <strain evidence="3">cv. Amiga</strain>
    </source>
</reference>